<dbReference type="Gene3D" id="3.40.50.300">
    <property type="entry name" value="P-loop containing nucleotide triphosphate hydrolases"/>
    <property type="match status" value="1"/>
</dbReference>
<protein>
    <recommendedName>
        <fullName evidence="2">AAA+ ATPase domain-containing protein</fullName>
    </recommendedName>
</protein>
<dbReference type="PANTHER" id="PTHR46411">
    <property type="entry name" value="FAMILY ATPASE, PUTATIVE-RELATED"/>
    <property type="match status" value="1"/>
</dbReference>
<comment type="caution">
    <text evidence="3">The sequence shown here is derived from an EMBL/GenBank/DDBJ whole genome shotgun (WGS) entry which is preliminary data.</text>
</comment>
<dbReference type="GO" id="GO:0016887">
    <property type="term" value="F:ATP hydrolysis activity"/>
    <property type="evidence" value="ECO:0007669"/>
    <property type="project" value="InterPro"/>
</dbReference>
<accession>A0A9N9ZA81</accession>
<feature type="region of interest" description="Disordered" evidence="1">
    <location>
        <begin position="1"/>
        <end position="73"/>
    </location>
</feature>
<organism evidence="3 4">
    <name type="scientific">Clonostachys solani</name>
    <dbReference type="NCBI Taxonomy" id="160281"/>
    <lineage>
        <taxon>Eukaryota</taxon>
        <taxon>Fungi</taxon>
        <taxon>Dikarya</taxon>
        <taxon>Ascomycota</taxon>
        <taxon>Pezizomycotina</taxon>
        <taxon>Sordariomycetes</taxon>
        <taxon>Hypocreomycetidae</taxon>
        <taxon>Hypocreales</taxon>
        <taxon>Bionectriaceae</taxon>
        <taxon>Clonostachys</taxon>
    </lineage>
</organism>
<dbReference type="SUPFAM" id="SSF52540">
    <property type="entry name" value="P-loop containing nucleoside triphosphate hydrolases"/>
    <property type="match status" value="1"/>
</dbReference>
<dbReference type="SMART" id="SM00382">
    <property type="entry name" value="AAA"/>
    <property type="match status" value="1"/>
</dbReference>
<feature type="domain" description="AAA+ ATPase" evidence="2">
    <location>
        <begin position="470"/>
        <end position="598"/>
    </location>
</feature>
<dbReference type="InterPro" id="IPR054289">
    <property type="entry name" value="DUF7025"/>
</dbReference>
<feature type="compositionally biased region" description="Pro residues" evidence="1">
    <location>
        <begin position="8"/>
        <end position="17"/>
    </location>
</feature>
<gene>
    <name evidence="3" type="ORF">CSOL1703_00015503</name>
</gene>
<dbReference type="EMBL" id="CABFOC020000044">
    <property type="protein sequence ID" value="CAH0052382.1"/>
    <property type="molecule type" value="Genomic_DNA"/>
</dbReference>
<dbReference type="InterPro" id="IPR003593">
    <property type="entry name" value="AAA+_ATPase"/>
</dbReference>
<dbReference type="AlphaFoldDB" id="A0A9N9ZA81"/>
<dbReference type="InterPro" id="IPR027417">
    <property type="entry name" value="P-loop_NTPase"/>
</dbReference>
<evidence type="ECO:0000313" key="4">
    <source>
        <dbReference type="Proteomes" id="UP000775872"/>
    </source>
</evidence>
<dbReference type="InterPro" id="IPR003959">
    <property type="entry name" value="ATPase_AAA_core"/>
</dbReference>
<dbReference type="Pfam" id="PF00004">
    <property type="entry name" value="AAA"/>
    <property type="match status" value="1"/>
</dbReference>
<reference evidence="3 4" key="2">
    <citation type="submission" date="2021-10" db="EMBL/GenBank/DDBJ databases">
        <authorList>
            <person name="Piombo E."/>
        </authorList>
    </citation>
    <scope>NUCLEOTIDE SEQUENCE [LARGE SCALE GENOMIC DNA]</scope>
</reference>
<dbReference type="Pfam" id="PF22942">
    <property type="entry name" value="DUF7025"/>
    <property type="match status" value="1"/>
</dbReference>
<keyword evidence="4" id="KW-1185">Reference proteome</keyword>
<dbReference type="PANTHER" id="PTHR46411:SF3">
    <property type="entry name" value="AAA+ ATPASE DOMAIN-CONTAINING PROTEIN"/>
    <property type="match status" value="1"/>
</dbReference>
<sequence>MPASQQPSPGPGKPPTSIPERLLTPDEMLPPGEEWAPKSKTYLGEGGTDRPATNAKGTVDDEAEDPAPAGNTQEVAAKVQYLYGDDLGHGRVSWKAKPTHPDDPKSDLINKDSGYVVRKISQGVNHPWEMHSVIVRRPHIMKILRQILSDYPGVSPVVDHLKLDSPFKPMFHHWDDFCQAVEQSDDFTKQHVEGFVALLKEELAPYFEALENADSHNIIEHQNLWTIFAPHQLVWTDLKQHHSIGELMRTDLDPVTGAFFVVYNQTAWDGFTLTSESGVVRIPAFTGTSAITGLAAVPLLRKPDAGDITKVVLDRGRKFLGLLGCHYREYLGFGSSEWRADMLGRPQVEWEAVSGRVVLDAALWHGKVGDRGEPPDADSLPKTDQEVLICSPLIKGYSLTSKKWFKGRILADQTRNTDKLFVDNVSDIIWDDSSSGLVLNSTEKDLLLGFAQTKLSGTTEFDDLVRGKGKGVIILLSGPPGVGKTMTVESKVANMMRVPLYPVSAGELGSEATRVESQLRQALVYCKEWNAVLLLDESDVFLQERNVIDLRRNELVSIFLRLLEYYDGMMFLTTNRIKTMDPAFQSRIDLTVHYPDLSKSSRASVWRNFLQPGESTSTEIDFDELASHALNGRQIKNTVKLAKMLAIRREQALHMDHLRQILQLSASQSAQGMTSYYL</sequence>
<evidence type="ECO:0000256" key="1">
    <source>
        <dbReference type="SAM" id="MobiDB-lite"/>
    </source>
</evidence>
<name>A0A9N9ZA81_9HYPO</name>
<proteinExistence type="predicted"/>
<reference evidence="4" key="1">
    <citation type="submission" date="2019-06" db="EMBL/GenBank/DDBJ databases">
        <authorList>
            <person name="Broberg M."/>
        </authorList>
    </citation>
    <scope>NUCLEOTIDE SEQUENCE [LARGE SCALE GENOMIC DNA]</scope>
</reference>
<dbReference type="CDD" id="cd19481">
    <property type="entry name" value="RecA-like_protease"/>
    <property type="match status" value="1"/>
</dbReference>
<dbReference type="Proteomes" id="UP000775872">
    <property type="component" value="Unassembled WGS sequence"/>
</dbReference>
<dbReference type="GO" id="GO:0005524">
    <property type="term" value="F:ATP binding"/>
    <property type="evidence" value="ECO:0007669"/>
    <property type="project" value="InterPro"/>
</dbReference>
<dbReference type="OrthoDB" id="41492at2759"/>
<evidence type="ECO:0000259" key="2">
    <source>
        <dbReference type="SMART" id="SM00382"/>
    </source>
</evidence>
<evidence type="ECO:0000313" key="3">
    <source>
        <dbReference type="EMBL" id="CAH0052382.1"/>
    </source>
</evidence>